<keyword evidence="2 10" id="KW-0813">Transport</keyword>
<dbReference type="PROSITE" id="PS52016">
    <property type="entry name" value="TONB_DEPENDENT_REC_3"/>
    <property type="match status" value="1"/>
</dbReference>
<evidence type="ECO:0000259" key="13">
    <source>
        <dbReference type="Pfam" id="PF00593"/>
    </source>
</evidence>
<dbReference type="SUPFAM" id="SSF56935">
    <property type="entry name" value="Porins"/>
    <property type="match status" value="1"/>
</dbReference>
<feature type="domain" description="TonB-dependent receptor-like beta-barrel" evidence="13">
    <location>
        <begin position="215"/>
        <end position="664"/>
    </location>
</feature>
<dbReference type="PANTHER" id="PTHR30069:SF29">
    <property type="entry name" value="HEMOGLOBIN AND HEMOGLOBIN-HAPTOGLOBIN-BINDING PROTEIN 1-RELATED"/>
    <property type="match status" value="1"/>
</dbReference>
<dbReference type="Proteomes" id="UP000264217">
    <property type="component" value="Unassembled WGS sequence"/>
</dbReference>
<dbReference type="GO" id="GO:0009279">
    <property type="term" value="C:cell outer membrane"/>
    <property type="evidence" value="ECO:0007669"/>
    <property type="project" value="UniProtKB-SubCell"/>
</dbReference>
<dbReference type="Pfam" id="PF07715">
    <property type="entry name" value="Plug"/>
    <property type="match status" value="1"/>
</dbReference>
<evidence type="ECO:0000313" key="16">
    <source>
        <dbReference type="Proteomes" id="UP000264217"/>
    </source>
</evidence>
<comment type="subcellular location">
    <subcellularLocation>
        <location evidence="1 10">Cell outer membrane</location>
        <topology evidence="1 10">Multi-pass membrane protein</topology>
    </subcellularLocation>
</comment>
<keyword evidence="8 15" id="KW-0675">Receptor</keyword>
<evidence type="ECO:0000256" key="8">
    <source>
        <dbReference type="ARBA" id="ARBA00023170"/>
    </source>
</evidence>
<gene>
    <name evidence="15" type="ORF">D0C36_01800</name>
</gene>
<evidence type="ECO:0000256" key="4">
    <source>
        <dbReference type="ARBA" id="ARBA00022692"/>
    </source>
</evidence>
<dbReference type="InterPro" id="IPR037066">
    <property type="entry name" value="Plug_dom_sf"/>
</dbReference>
<dbReference type="OrthoDB" id="9762903at2"/>
<feature type="signal peptide" evidence="12">
    <location>
        <begin position="1"/>
        <end position="36"/>
    </location>
</feature>
<feature type="chain" id="PRO_5016902965" evidence="12">
    <location>
        <begin position="37"/>
        <end position="690"/>
    </location>
</feature>
<keyword evidence="16" id="KW-1185">Reference proteome</keyword>
<organism evidence="15 16">
    <name type="scientific">Mucilaginibacter conchicola</name>
    <dbReference type="NCBI Taxonomy" id="2303333"/>
    <lineage>
        <taxon>Bacteria</taxon>
        <taxon>Pseudomonadati</taxon>
        <taxon>Bacteroidota</taxon>
        <taxon>Sphingobacteriia</taxon>
        <taxon>Sphingobacteriales</taxon>
        <taxon>Sphingobacteriaceae</taxon>
        <taxon>Mucilaginibacter</taxon>
    </lineage>
</organism>
<evidence type="ECO:0000256" key="1">
    <source>
        <dbReference type="ARBA" id="ARBA00004571"/>
    </source>
</evidence>
<evidence type="ECO:0000256" key="2">
    <source>
        <dbReference type="ARBA" id="ARBA00022448"/>
    </source>
</evidence>
<dbReference type="RefSeq" id="WP_117389878.1">
    <property type="nucleotide sequence ID" value="NZ_QWDC01000001.1"/>
</dbReference>
<evidence type="ECO:0000256" key="11">
    <source>
        <dbReference type="RuleBase" id="RU003357"/>
    </source>
</evidence>
<evidence type="ECO:0000259" key="14">
    <source>
        <dbReference type="Pfam" id="PF07715"/>
    </source>
</evidence>
<proteinExistence type="inferred from homology"/>
<evidence type="ECO:0000256" key="12">
    <source>
        <dbReference type="SAM" id="SignalP"/>
    </source>
</evidence>
<name>A0A372NWN1_9SPHI</name>
<feature type="domain" description="TonB-dependent receptor plug" evidence="14">
    <location>
        <begin position="69"/>
        <end position="166"/>
    </location>
</feature>
<protein>
    <submittedName>
        <fullName evidence="15">TonB-dependent receptor</fullName>
    </submittedName>
</protein>
<evidence type="ECO:0000256" key="10">
    <source>
        <dbReference type="PROSITE-ProRule" id="PRU01360"/>
    </source>
</evidence>
<dbReference type="EMBL" id="QWDC01000001">
    <property type="protein sequence ID" value="RFZ94314.1"/>
    <property type="molecule type" value="Genomic_DNA"/>
</dbReference>
<evidence type="ECO:0000256" key="9">
    <source>
        <dbReference type="ARBA" id="ARBA00023237"/>
    </source>
</evidence>
<evidence type="ECO:0000313" key="15">
    <source>
        <dbReference type="EMBL" id="RFZ94314.1"/>
    </source>
</evidence>
<reference evidence="15 16" key="1">
    <citation type="submission" date="2018-08" db="EMBL/GenBank/DDBJ databases">
        <title>Mucilaginibacter sp. MYSH2.</title>
        <authorList>
            <person name="Seo T."/>
        </authorList>
    </citation>
    <scope>NUCLEOTIDE SEQUENCE [LARGE SCALE GENOMIC DNA]</scope>
    <source>
        <strain evidence="15 16">MYSH2</strain>
    </source>
</reference>
<dbReference type="PANTHER" id="PTHR30069">
    <property type="entry name" value="TONB-DEPENDENT OUTER MEMBRANE RECEPTOR"/>
    <property type="match status" value="1"/>
</dbReference>
<evidence type="ECO:0000256" key="5">
    <source>
        <dbReference type="ARBA" id="ARBA00022729"/>
    </source>
</evidence>
<keyword evidence="6 11" id="KW-0798">TonB box</keyword>
<sequence>MRNYTSVFKHVIPAKLAGKVACCLSLPFLLLNTAKAQTTKKDSTVADTSRIRNLNEVQIQSSRSGLRNTSPTPLQIIKGPELERLNSFSVADAIKFFSGVQLKDYGGIGGLKTINVRSLGTNHTAVFYDGMQMGNAQNGQVDLGRISLDNIEEIALYSGQKSEIYQPAKAFSAASALYLQTIRPKFEDGQRTRMRIGFKTGSFGLINPSVLWQQKLSDNISSTVSAEWTKADGIYKYRYTNGVYNTTLTRDNSDIDAWRVEAGLNGQLADSSGWSVKVYNYSSERGLPGAIVSNKFSFSQRQWDRNTFMQSSWQTNSNKRYSLMLNAKYADDYQRYLDPEYITDEGVLDNRFHQHELYLSAANRYRITPVWDVALSTDYQLNTLDANLYHFAYPTRNTFLTALASQLKLKRFNLQASVLGTFVDDKVKAFESAGNKTEFTPAVTASWQPFADNGFLLRAFYKNIFRMPTFNDLYYTYIGNTLLKPEYAKQYDLGFTYSRSFSNSPITSLSIQTDAYYNKVKDKIVAIPGANLYRWIMYNIGNVSIKGLEVNLQTTWKAGSEVNVNAAVNYTYQQARYTDQGVTFAYNIPYIPLHSGSFTAGAEYKKFELNYSYLYTGMRYTQLSNNQDHIYNQLEPWYTHDASVGYNTIIYKRKTKLVLEINNLLNQDREIIANFPMPRRFYRLKISYNI</sequence>
<comment type="similarity">
    <text evidence="10 11">Belongs to the TonB-dependent receptor family.</text>
</comment>
<dbReference type="InterPro" id="IPR039426">
    <property type="entry name" value="TonB-dep_rcpt-like"/>
</dbReference>
<keyword evidence="7 10" id="KW-0472">Membrane</keyword>
<dbReference type="GO" id="GO:0044718">
    <property type="term" value="P:siderophore transmembrane transport"/>
    <property type="evidence" value="ECO:0007669"/>
    <property type="project" value="TreeGrafter"/>
</dbReference>
<keyword evidence="3 10" id="KW-1134">Transmembrane beta strand</keyword>
<dbReference type="Pfam" id="PF00593">
    <property type="entry name" value="TonB_dep_Rec_b-barrel"/>
    <property type="match status" value="1"/>
</dbReference>
<dbReference type="InterPro" id="IPR012910">
    <property type="entry name" value="Plug_dom"/>
</dbReference>
<evidence type="ECO:0000256" key="3">
    <source>
        <dbReference type="ARBA" id="ARBA00022452"/>
    </source>
</evidence>
<dbReference type="Gene3D" id="2.170.130.10">
    <property type="entry name" value="TonB-dependent receptor, plug domain"/>
    <property type="match status" value="1"/>
</dbReference>
<evidence type="ECO:0000256" key="6">
    <source>
        <dbReference type="ARBA" id="ARBA00023077"/>
    </source>
</evidence>
<accession>A0A372NWN1</accession>
<keyword evidence="5 12" id="KW-0732">Signal</keyword>
<keyword evidence="4 10" id="KW-0812">Transmembrane</keyword>
<keyword evidence="9 10" id="KW-0998">Cell outer membrane</keyword>
<dbReference type="AlphaFoldDB" id="A0A372NWN1"/>
<evidence type="ECO:0000256" key="7">
    <source>
        <dbReference type="ARBA" id="ARBA00023136"/>
    </source>
</evidence>
<dbReference type="Gene3D" id="2.40.170.20">
    <property type="entry name" value="TonB-dependent receptor, beta-barrel domain"/>
    <property type="match status" value="1"/>
</dbReference>
<dbReference type="GO" id="GO:0015344">
    <property type="term" value="F:siderophore uptake transmembrane transporter activity"/>
    <property type="evidence" value="ECO:0007669"/>
    <property type="project" value="TreeGrafter"/>
</dbReference>
<dbReference type="InterPro" id="IPR000531">
    <property type="entry name" value="Beta-barrel_TonB"/>
</dbReference>
<comment type="caution">
    <text evidence="15">The sequence shown here is derived from an EMBL/GenBank/DDBJ whole genome shotgun (WGS) entry which is preliminary data.</text>
</comment>
<dbReference type="InterPro" id="IPR036942">
    <property type="entry name" value="Beta-barrel_TonB_sf"/>
</dbReference>